<proteinExistence type="predicted"/>
<comment type="caution">
    <text evidence="2">The sequence shown here is derived from an EMBL/GenBank/DDBJ whole genome shotgun (WGS) entry which is preliminary data.</text>
</comment>
<dbReference type="AlphaFoldDB" id="A0A0F8Z897"/>
<reference evidence="2" key="1">
    <citation type="journal article" date="2015" name="Nature">
        <title>Complex archaea that bridge the gap between prokaryotes and eukaryotes.</title>
        <authorList>
            <person name="Spang A."/>
            <person name="Saw J.H."/>
            <person name="Jorgensen S.L."/>
            <person name="Zaremba-Niedzwiedzka K."/>
            <person name="Martijn J."/>
            <person name="Lind A.E."/>
            <person name="van Eijk R."/>
            <person name="Schleper C."/>
            <person name="Guy L."/>
            <person name="Ettema T.J."/>
        </authorList>
    </citation>
    <scope>NUCLEOTIDE SEQUENCE</scope>
</reference>
<feature type="region of interest" description="Disordered" evidence="1">
    <location>
        <begin position="134"/>
        <end position="157"/>
    </location>
</feature>
<evidence type="ECO:0000256" key="1">
    <source>
        <dbReference type="SAM" id="MobiDB-lite"/>
    </source>
</evidence>
<evidence type="ECO:0000313" key="2">
    <source>
        <dbReference type="EMBL" id="KKK62644.1"/>
    </source>
</evidence>
<protein>
    <submittedName>
        <fullName evidence="2">Uncharacterized protein</fullName>
    </submittedName>
</protein>
<dbReference type="EMBL" id="LAZR01061898">
    <property type="protein sequence ID" value="KKK62644.1"/>
    <property type="molecule type" value="Genomic_DNA"/>
</dbReference>
<accession>A0A0F8Z897</accession>
<sequence length="157" mass="17315">MEMGKFSERKISQRDMEFVNLRNFSREAMMEAWRISKAMLGHVDDVNRANNEAQRAIFAERITVPRLERWKKLLNHKLLPKFGGLGEGYEFDYDDPTPGNAGEDRADSTANVGNAVSLITTGFDPDETLAAFGLPPLTWKGPPDPATGVGSSGEGEA</sequence>
<gene>
    <name evidence="2" type="ORF">LCGC14_3002290</name>
</gene>
<dbReference type="Pfam" id="PF04860">
    <property type="entry name" value="Phage_portal"/>
    <property type="match status" value="1"/>
</dbReference>
<dbReference type="InterPro" id="IPR006944">
    <property type="entry name" value="Phage/GTA_portal"/>
</dbReference>
<organism evidence="2">
    <name type="scientific">marine sediment metagenome</name>
    <dbReference type="NCBI Taxonomy" id="412755"/>
    <lineage>
        <taxon>unclassified sequences</taxon>
        <taxon>metagenomes</taxon>
        <taxon>ecological metagenomes</taxon>
    </lineage>
</organism>
<name>A0A0F8Z897_9ZZZZ</name>